<comment type="caution">
    <text evidence="2">The sequence shown here is derived from an EMBL/GenBank/DDBJ whole genome shotgun (WGS) entry which is preliminary data.</text>
</comment>
<organism evidence="2 3">
    <name type="scientific">Penicillium steckii</name>
    <dbReference type="NCBI Taxonomy" id="303698"/>
    <lineage>
        <taxon>Eukaryota</taxon>
        <taxon>Fungi</taxon>
        <taxon>Dikarya</taxon>
        <taxon>Ascomycota</taxon>
        <taxon>Pezizomycotina</taxon>
        <taxon>Eurotiomycetes</taxon>
        <taxon>Eurotiomycetidae</taxon>
        <taxon>Eurotiales</taxon>
        <taxon>Aspergillaceae</taxon>
        <taxon>Penicillium</taxon>
    </lineage>
</organism>
<proteinExistence type="predicted"/>
<dbReference type="EMBL" id="MLKD01000053">
    <property type="protein sequence ID" value="OQE13586.1"/>
    <property type="molecule type" value="Genomic_DNA"/>
</dbReference>
<keyword evidence="3" id="KW-1185">Reference proteome</keyword>
<evidence type="ECO:0000313" key="1">
    <source>
        <dbReference type="EMBL" id="OQE13586.1"/>
    </source>
</evidence>
<name>A0A1V6SSJ4_9EURO</name>
<dbReference type="EMBL" id="MLKD01000022">
    <property type="protein sequence ID" value="OQE16986.1"/>
    <property type="molecule type" value="Genomic_DNA"/>
</dbReference>
<sequence length="110" mass="12533">MLYPTIASPVIGRLVARMPSVSIFATHPHISSCLELLWIDFFNHLMVLYMIPPYRQLNRTRLYKGSMVGAETKRNLIELGKNSKKLLIRSSNSGLEQRIILPLGIHFAAR</sequence>
<dbReference type="Proteomes" id="UP000191285">
    <property type="component" value="Unassembled WGS sequence"/>
</dbReference>
<accession>A0A1V6SSJ4</accession>
<evidence type="ECO:0000313" key="2">
    <source>
        <dbReference type="EMBL" id="OQE16986.1"/>
    </source>
</evidence>
<reference evidence="2" key="1">
    <citation type="submission" date="2016-10" db="EMBL/GenBank/DDBJ databases">
        <title>Uncovering the secondary metabolism of Penicillium species provides insights into the evolution of 6-MSA pathways.</title>
        <authorList>
            <person name="Nielsen J.C."/>
            <person name="Nielsen J."/>
        </authorList>
    </citation>
    <scope>NUCLEOTIDE SEQUENCE [LARGE SCALE GENOMIC DNA]</scope>
    <source>
        <strain evidence="2">IBT 24891</strain>
    </source>
</reference>
<evidence type="ECO:0000313" key="3">
    <source>
        <dbReference type="Proteomes" id="UP000191285"/>
    </source>
</evidence>
<reference evidence="3" key="2">
    <citation type="journal article" date="2017" name="Nat. Microbiol.">
        <title>Global analysis of biosynthetic gene clusters reveals vast potential of secondary metabolite production in Penicillium species.</title>
        <authorList>
            <person name="Nielsen J.C."/>
            <person name="Grijseels S."/>
            <person name="Prigent S."/>
            <person name="Ji B."/>
            <person name="Dainat J."/>
            <person name="Nielsen K.F."/>
            <person name="Frisvad J.C."/>
            <person name="Workman M."/>
            <person name="Nielsen J."/>
        </authorList>
    </citation>
    <scope>NUCLEOTIDE SEQUENCE [LARGE SCALE GENOMIC DNA]</scope>
    <source>
        <strain evidence="3">IBT 24891</strain>
    </source>
</reference>
<dbReference type="AlphaFoldDB" id="A0A1V6SSJ4"/>
<gene>
    <name evidence="2" type="ORF">PENSTE_c022G04430</name>
    <name evidence="1" type="ORF">PENSTE_c053G02979</name>
</gene>
<protein>
    <submittedName>
        <fullName evidence="2">Uncharacterized protein</fullName>
    </submittedName>
</protein>